<gene>
    <name evidence="1" type="ORF">C449_00665</name>
</gene>
<dbReference type="RefSeq" id="WP_006075931.1">
    <property type="nucleotide sequence ID" value="NZ_AOMD01000002.1"/>
</dbReference>
<dbReference type="EMBL" id="AOMD01000002">
    <property type="protein sequence ID" value="EMA47939.1"/>
    <property type="molecule type" value="Genomic_DNA"/>
</dbReference>
<evidence type="ECO:0000313" key="1">
    <source>
        <dbReference type="EMBL" id="EMA47939.1"/>
    </source>
</evidence>
<dbReference type="STRING" id="1227455.C449_00665"/>
<sequence length="76" mass="8361">MSESFVMAVLDLNGVKLGNADDEGYIVTCEEYNDSDIIDTEDVFEKAREHGLGVEWTRSDFADGEVRVKVGGDDGE</sequence>
<reference evidence="1 2" key="1">
    <citation type="journal article" date="2014" name="PLoS Genet.">
        <title>Phylogenetically driven sequencing of extremely halophilic archaea reveals strategies for static and dynamic osmo-response.</title>
        <authorList>
            <person name="Becker E.A."/>
            <person name="Seitzer P.M."/>
            <person name="Tritt A."/>
            <person name="Larsen D."/>
            <person name="Krusor M."/>
            <person name="Yao A.I."/>
            <person name="Wu D."/>
            <person name="Madern D."/>
            <person name="Eisen J.A."/>
            <person name="Darling A.E."/>
            <person name="Facciotti M.T."/>
        </authorList>
    </citation>
    <scope>NUCLEOTIDE SEQUENCE [LARGE SCALE GENOMIC DNA]</scope>
    <source>
        <strain evidence="1 2">DSM 5350</strain>
    </source>
</reference>
<organism evidence="1 2">
    <name type="scientific">Halococcus saccharolyticus DSM 5350</name>
    <dbReference type="NCBI Taxonomy" id="1227455"/>
    <lineage>
        <taxon>Archaea</taxon>
        <taxon>Methanobacteriati</taxon>
        <taxon>Methanobacteriota</taxon>
        <taxon>Stenosarchaea group</taxon>
        <taxon>Halobacteria</taxon>
        <taxon>Halobacteriales</taxon>
        <taxon>Halococcaceae</taxon>
        <taxon>Halococcus</taxon>
    </lineage>
</organism>
<dbReference type="InParanoid" id="M0MT71"/>
<accession>M0MT71</accession>
<evidence type="ECO:0000313" key="2">
    <source>
        <dbReference type="Proteomes" id="UP000011669"/>
    </source>
</evidence>
<protein>
    <submittedName>
        <fullName evidence="1">Uncharacterized protein</fullName>
    </submittedName>
</protein>
<dbReference type="AlphaFoldDB" id="M0MT71"/>
<name>M0MT71_9EURY</name>
<dbReference type="Proteomes" id="UP000011669">
    <property type="component" value="Unassembled WGS sequence"/>
</dbReference>
<dbReference type="PATRIC" id="fig|1227455.4.peg.135"/>
<keyword evidence="2" id="KW-1185">Reference proteome</keyword>
<proteinExistence type="predicted"/>
<comment type="caution">
    <text evidence="1">The sequence shown here is derived from an EMBL/GenBank/DDBJ whole genome shotgun (WGS) entry which is preliminary data.</text>
</comment>